<keyword evidence="3" id="KW-1185">Reference proteome</keyword>
<evidence type="ECO:0000313" key="2">
    <source>
        <dbReference type="EMBL" id="EJK71268.1"/>
    </source>
</evidence>
<evidence type="ECO:0000313" key="3">
    <source>
        <dbReference type="Proteomes" id="UP000266841"/>
    </source>
</evidence>
<evidence type="ECO:0000256" key="1">
    <source>
        <dbReference type="SAM" id="MobiDB-lite"/>
    </source>
</evidence>
<dbReference type="Proteomes" id="UP000266841">
    <property type="component" value="Unassembled WGS sequence"/>
</dbReference>
<accession>K0SXW9</accession>
<comment type="caution">
    <text evidence="2">The sequence shown here is derived from an EMBL/GenBank/DDBJ whole genome shotgun (WGS) entry which is preliminary data.</text>
</comment>
<dbReference type="AlphaFoldDB" id="K0SXW9"/>
<feature type="region of interest" description="Disordered" evidence="1">
    <location>
        <begin position="94"/>
        <end position="134"/>
    </location>
</feature>
<dbReference type="EMBL" id="AGNL01007449">
    <property type="protein sequence ID" value="EJK71268.1"/>
    <property type="molecule type" value="Genomic_DNA"/>
</dbReference>
<name>K0SXW9_THAOC</name>
<organism evidence="2 3">
    <name type="scientific">Thalassiosira oceanica</name>
    <name type="common">Marine diatom</name>
    <dbReference type="NCBI Taxonomy" id="159749"/>
    <lineage>
        <taxon>Eukaryota</taxon>
        <taxon>Sar</taxon>
        <taxon>Stramenopiles</taxon>
        <taxon>Ochrophyta</taxon>
        <taxon>Bacillariophyta</taxon>
        <taxon>Coscinodiscophyceae</taxon>
        <taxon>Thalassiosirophycidae</taxon>
        <taxon>Thalassiosirales</taxon>
        <taxon>Thalassiosiraceae</taxon>
        <taxon>Thalassiosira</taxon>
    </lineage>
</organism>
<protein>
    <submittedName>
        <fullName evidence="2">Uncharacterized protein</fullName>
    </submittedName>
</protein>
<feature type="region of interest" description="Disordered" evidence="1">
    <location>
        <begin position="175"/>
        <end position="222"/>
    </location>
</feature>
<reference evidence="2 3" key="1">
    <citation type="journal article" date="2012" name="Genome Biol.">
        <title>Genome and low-iron response of an oceanic diatom adapted to chronic iron limitation.</title>
        <authorList>
            <person name="Lommer M."/>
            <person name="Specht M."/>
            <person name="Roy A.S."/>
            <person name="Kraemer L."/>
            <person name="Andreson R."/>
            <person name="Gutowska M.A."/>
            <person name="Wolf J."/>
            <person name="Bergner S.V."/>
            <person name="Schilhabel M.B."/>
            <person name="Klostermeier U.C."/>
            <person name="Beiko R.G."/>
            <person name="Rosenstiel P."/>
            <person name="Hippler M."/>
            <person name="Laroche J."/>
        </authorList>
    </citation>
    <scope>NUCLEOTIDE SEQUENCE [LARGE SCALE GENOMIC DNA]</scope>
    <source>
        <strain evidence="2 3">CCMP1005</strain>
    </source>
</reference>
<gene>
    <name evidence="2" type="ORF">THAOC_07314</name>
</gene>
<sequence>MVSVAAGATTDGVEGGARMKKQRQRRRGRGPQKRHALFQQRKNNIVPDLLTRNHPTGGSLREDSGSRPASAAAFFEVKTLLGNLSNYVDAENQADPDTRRASGRNAGAGFDGLTSDLRPTRQVSDGKASRPPPFSQAGGAKWFLMAGVIPLVVGVFGESNTGLLKLLKTWARHAGLGRPRSGQPPPHWSTRTERGAHSPSCTNNSYGRWLGSGPRQATRPSN</sequence>
<feature type="compositionally biased region" description="Basic residues" evidence="1">
    <location>
        <begin position="18"/>
        <end position="36"/>
    </location>
</feature>
<proteinExistence type="predicted"/>
<feature type="region of interest" description="Disordered" evidence="1">
    <location>
        <begin position="1"/>
        <end position="68"/>
    </location>
</feature>